<name>A0A329QTI3_9ACTN</name>
<reference evidence="10 11" key="1">
    <citation type="submission" date="2018-06" db="EMBL/GenBank/DDBJ databases">
        <title>Phytoactinopolyspora halophila sp. nov., a novel halophilic actinomycete isolated from a saline soil in China.</title>
        <authorList>
            <person name="Tang S.-K."/>
        </authorList>
    </citation>
    <scope>NUCLEOTIDE SEQUENCE [LARGE SCALE GENOMIC DNA]</scope>
    <source>
        <strain evidence="10 11">YIM 96934</strain>
    </source>
</reference>
<keyword evidence="5 7" id="KW-1133">Transmembrane helix</keyword>
<feature type="transmembrane region" description="Helical" evidence="7">
    <location>
        <begin position="284"/>
        <end position="304"/>
    </location>
</feature>
<feature type="domain" description="ABC transmembrane type-1" evidence="9">
    <location>
        <begin position="92"/>
        <end position="305"/>
    </location>
</feature>
<proteinExistence type="inferred from homology"/>
<dbReference type="Pfam" id="PF00528">
    <property type="entry name" value="BPD_transp_1"/>
    <property type="match status" value="1"/>
</dbReference>
<evidence type="ECO:0000256" key="2">
    <source>
        <dbReference type="ARBA" id="ARBA00022448"/>
    </source>
</evidence>
<keyword evidence="2 7" id="KW-0813">Transport</keyword>
<gene>
    <name evidence="10" type="ORF">DPM12_07895</name>
</gene>
<dbReference type="OrthoDB" id="145927at2"/>
<dbReference type="GO" id="GO:0005886">
    <property type="term" value="C:plasma membrane"/>
    <property type="evidence" value="ECO:0007669"/>
    <property type="project" value="UniProtKB-SubCell"/>
</dbReference>
<comment type="subcellular location">
    <subcellularLocation>
        <location evidence="1 7">Cell membrane</location>
        <topology evidence="1 7">Multi-pass membrane protein</topology>
    </subcellularLocation>
</comment>
<dbReference type="PANTHER" id="PTHR30193:SF37">
    <property type="entry name" value="INNER MEMBRANE ABC TRANSPORTER PERMEASE PROTEIN YCJO"/>
    <property type="match status" value="1"/>
</dbReference>
<keyword evidence="11" id="KW-1185">Reference proteome</keyword>
<dbReference type="PANTHER" id="PTHR30193">
    <property type="entry name" value="ABC TRANSPORTER PERMEASE PROTEIN"/>
    <property type="match status" value="1"/>
</dbReference>
<feature type="region of interest" description="Disordered" evidence="8">
    <location>
        <begin position="1"/>
        <end position="23"/>
    </location>
</feature>
<dbReference type="RefSeq" id="WP_112257775.1">
    <property type="nucleotide sequence ID" value="NZ_QMIG01000005.1"/>
</dbReference>
<feature type="transmembrane region" description="Helical" evidence="7">
    <location>
        <begin position="129"/>
        <end position="150"/>
    </location>
</feature>
<dbReference type="CDD" id="cd06261">
    <property type="entry name" value="TM_PBP2"/>
    <property type="match status" value="1"/>
</dbReference>
<keyword evidence="3" id="KW-1003">Cell membrane</keyword>
<evidence type="ECO:0000256" key="4">
    <source>
        <dbReference type="ARBA" id="ARBA00022692"/>
    </source>
</evidence>
<evidence type="ECO:0000256" key="7">
    <source>
        <dbReference type="RuleBase" id="RU363032"/>
    </source>
</evidence>
<evidence type="ECO:0000313" key="10">
    <source>
        <dbReference type="EMBL" id="RAW15573.1"/>
    </source>
</evidence>
<evidence type="ECO:0000256" key="5">
    <source>
        <dbReference type="ARBA" id="ARBA00022989"/>
    </source>
</evidence>
<evidence type="ECO:0000259" key="9">
    <source>
        <dbReference type="PROSITE" id="PS50928"/>
    </source>
</evidence>
<evidence type="ECO:0000256" key="8">
    <source>
        <dbReference type="SAM" id="MobiDB-lite"/>
    </source>
</evidence>
<organism evidence="10 11">
    <name type="scientific">Phytoactinopolyspora halophila</name>
    <dbReference type="NCBI Taxonomy" id="1981511"/>
    <lineage>
        <taxon>Bacteria</taxon>
        <taxon>Bacillati</taxon>
        <taxon>Actinomycetota</taxon>
        <taxon>Actinomycetes</taxon>
        <taxon>Jiangellales</taxon>
        <taxon>Jiangellaceae</taxon>
        <taxon>Phytoactinopolyspora</taxon>
    </lineage>
</organism>
<dbReference type="PROSITE" id="PS50928">
    <property type="entry name" value="ABC_TM1"/>
    <property type="match status" value="1"/>
</dbReference>
<keyword evidence="4 7" id="KW-0812">Transmembrane</keyword>
<protein>
    <submittedName>
        <fullName evidence="10">Sugar ABC transporter permease</fullName>
    </submittedName>
</protein>
<comment type="similarity">
    <text evidence="7">Belongs to the binding-protein-dependent transport system permease family.</text>
</comment>
<dbReference type="InterPro" id="IPR000515">
    <property type="entry name" value="MetI-like"/>
</dbReference>
<dbReference type="InterPro" id="IPR051393">
    <property type="entry name" value="ABC_transporter_permease"/>
</dbReference>
<sequence>MAHPSIPSAAPQPVAPDPPRRSSRRRLIRRETLVGWSFILPNFAGFALLTLVPVLMAFALAFMRWDSYGSPEWLGLDNFRRLVSDETFHMALFNTVYYAAGHIPLTLLASLGLAIALNRKIPGLGIFRTAAFFPYITSLVAVAVVWNMLFNPSLGPVNQFLEAIGIAEPPGWTASTAWAMPAVIITSVWRDMGYYMVLYLAGLQTIPQEYYEAARVDGANAWQRFWHVTLPGLRPITFFVVVILTIQSFKVFDLIFVMTEGGPGRSTLVLSQLIYQEGISQGRFGYSSAVALALFFLVFIITVVQFRLNKRGES</sequence>
<evidence type="ECO:0000313" key="11">
    <source>
        <dbReference type="Proteomes" id="UP000250462"/>
    </source>
</evidence>
<dbReference type="GO" id="GO:0055085">
    <property type="term" value="P:transmembrane transport"/>
    <property type="evidence" value="ECO:0007669"/>
    <property type="project" value="InterPro"/>
</dbReference>
<feature type="transmembrane region" description="Helical" evidence="7">
    <location>
        <begin position="96"/>
        <end position="117"/>
    </location>
</feature>
<keyword evidence="6 7" id="KW-0472">Membrane</keyword>
<dbReference type="InterPro" id="IPR035906">
    <property type="entry name" value="MetI-like_sf"/>
</dbReference>
<dbReference type="Proteomes" id="UP000250462">
    <property type="component" value="Unassembled WGS sequence"/>
</dbReference>
<feature type="transmembrane region" description="Helical" evidence="7">
    <location>
        <begin position="33"/>
        <end position="63"/>
    </location>
</feature>
<feature type="transmembrane region" description="Helical" evidence="7">
    <location>
        <begin position="236"/>
        <end position="258"/>
    </location>
</feature>
<comment type="caution">
    <text evidence="10">The sequence shown here is derived from an EMBL/GenBank/DDBJ whole genome shotgun (WGS) entry which is preliminary data.</text>
</comment>
<dbReference type="Gene3D" id="1.10.3720.10">
    <property type="entry name" value="MetI-like"/>
    <property type="match status" value="1"/>
</dbReference>
<evidence type="ECO:0000256" key="1">
    <source>
        <dbReference type="ARBA" id="ARBA00004651"/>
    </source>
</evidence>
<evidence type="ECO:0000256" key="6">
    <source>
        <dbReference type="ARBA" id="ARBA00023136"/>
    </source>
</evidence>
<evidence type="ECO:0000256" key="3">
    <source>
        <dbReference type="ARBA" id="ARBA00022475"/>
    </source>
</evidence>
<dbReference type="AlphaFoldDB" id="A0A329QTI3"/>
<accession>A0A329QTI3</accession>
<dbReference type="EMBL" id="QMIG01000005">
    <property type="protein sequence ID" value="RAW15573.1"/>
    <property type="molecule type" value="Genomic_DNA"/>
</dbReference>
<dbReference type="SUPFAM" id="SSF161098">
    <property type="entry name" value="MetI-like"/>
    <property type="match status" value="1"/>
</dbReference>